<name>A0A1H9E2J1_9BACT</name>
<gene>
    <name evidence="1" type="ORF">SAMN05444359_106227</name>
</gene>
<reference evidence="2" key="1">
    <citation type="submission" date="2016-10" db="EMBL/GenBank/DDBJ databases">
        <authorList>
            <person name="Varghese N."/>
            <person name="Submissions S."/>
        </authorList>
    </citation>
    <scope>NUCLEOTIDE SEQUENCE [LARGE SCALE GENOMIC DNA]</scope>
    <source>
        <strain evidence="2">DSM 24740</strain>
    </source>
</reference>
<dbReference type="AlphaFoldDB" id="A0A1H9E2J1"/>
<dbReference type="Proteomes" id="UP000199021">
    <property type="component" value="Unassembled WGS sequence"/>
</dbReference>
<keyword evidence="2" id="KW-1185">Reference proteome</keyword>
<sequence>MENGILTEAQQKDAELIQLLLDKIVKKKGFENICANAEGYETPAKIRRGKDSEEYFIPDCTGEVNGRKSYFELGMKTDDERQLVTKWRLLSSLANYKHGKLYLAVPRGHMAFTNRILNDYPIQAEVVKL</sequence>
<organism evidence="1 2">
    <name type="scientific">Neolewinella agarilytica</name>
    <dbReference type="NCBI Taxonomy" id="478744"/>
    <lineage>
        <taxon>Bacteria</taxon>
        <taxon>Pseudomonadati</taxon>
        <taxon>Bacteroidota</taxon>
        <taxon>Saprospiria</taxon>
        <taxon>Saprospirales</taxon>
        <taxon>Lewinellaceae</taxon>
        <taxon>Neolewinella</taxon>
    </lineage>
</organism>
<dbReference type="EMBL" id="FOFB01000006">
    <property type="protein sequence ID" value="SEQ19930.1"/>
    <property type="molecule type" value="Genomic_DNA"/>
</dbReference>
<evidence type="ECO:0000313" key="1">
    <source>
        <dbReference type="EMBL" id="SEQ19930.1"/>
    </source>
</evidence>
<protein>
    <submittedName>
        <fullName evidence="1">Uncharacterized protein</fullName>
    </submittedName>
</protein>
<dbReference type="OrthoDB" id="1163349at2"/>
<evidence type="ECO:0000313" key="2">
    <source>
        <dbReference type="Proteomes" id="UP000199021"/>
    </source>
</evidence>
<proteinExistence type="predicted"/>
<accession>A0A1H9E2J1</accession>
<dbReference type="RefSeq" id="WP_090166965.1">
    <property type="nucleotide sequence ID" value="NZ_FOFB01000006.1"/>
</dbReference>
<dbReference type="InParanoid" id="A0A1H9E2J1"/>
<dbReference type="STRING" id="478744.SAMN05444359_106227"/>